<dbReference type="Proteomes" id="UP000198287">
    <property type="component" value="Unassembled WGS sequence"/>
</dbReference>
<protein>
    <submittedName>
        <fullName evidence="1">Uncharacterized protein</fullName>
    </submittedName>
</protein>
<evidence type="ECO:0000313" key="1">
    <source>
        <dbReference type="EMBL" id="OXA38429.1"/>
    </source>
</evidence>
<dbReference type="AlphaFoldDB" id="A0A226CZM6"/>
<name>A0A226CZM6_FOLCA</name>
<dbReference type="EMBL" id="LNIX01000046">
    <property type="protein sequence ID" value="OXA38429.1"/>
    <property type="molecule type" value="Genomic_DNA"/>
</dbReference>
<evidence type="ECO:0000313" key="2">
    <source>
        <dbReference type="Proteomes" id="UP000198287"/>
    </source>
</evidence>
<sequence>MSSSISRRSDQCKVHVVILKHSSQLSFPTVVGEDNGKTLIYIIPDQMRIPTVIIEQDWRSLIDKIWHIFVLNVDYDVNRLIVFRAFLQRQTHVLRYDPGKETLGP</sequence>
<organism evidence="1 2">
    <name type="scientific">Folsomia candida</name>
    <name type="common">Springtail</name>
    <dbReference type="NCBI Taxonomy" id="158441"/>
    <lineage>
        <taxon>Eukaryota</taxon>
        <taxon>Metazoa</taxon>
        <taxon>Ecdysozoa</taxon>
        <taxon>Arthropoda</taxon>
        <taxon>Hexapoda</taxon>
        <taxon>Collembola</taxon>
        <taxon>Entomobryomorpha</taxon>
        <taxon>Isotomoidea</taxon>
        <taxon>Isotomidae</taxon>
        <taxon>Proisotominae</taxon>
        <taxon>Folsomia</taxon>
    </lineage>
</organism>
<keyword evidence="2" id="KW-1185">Reference proteome</keyword>
<comment type="caution">
    <text evidence="1">The sequence shown here is derived from an EMBL/GenBank/DDBJ whole genome shotgun (WGS) entry which is preliminary data.</text>
</comment>
<accession>A0A226CZM6</accession>
<proteinExistence type="predicted"/>
<gene>
    <name evidence="1" type="ORF">Fcan01_26874</name>
</gene>
<reference evidence="1 2" key="1">
    <citation type="submission" date="2015-12" db="EMBL/GenBank/DDBJ databases">
        <title>The genome of Folsomia candida.</title>
        <authorList>
            <person name="Faddeeva A."/>
            <person name="Derks M.F."/>
            <person name="Anvar Y."/>
            <person name="Smit S."/>
            <person name="Van Straalen N."/>
            <person name="Roelofs D."/>
        </authorList>
    </citation>
    <scope>NUCLEOTIDE SEQUENCE [LARGE SCALE GENOMIC DNA]</scope>
    <source>
        <strain evidence="1 2">VU population</strain>
        <tissue evidence="1">Whole body</tissue>
    </source>
</reference>